<name>M7NZM0_9GAMM</name>
<organism evidence="1 2">
    <name type="scientific">Methylophaga lonarensis MPL</name>
    <dbReference type="NCBI Taxonomy" id="1286106"/>
    <lineage>
        <taxon>Bacteria</taxon>
        <taxon>Pseudomonadati</taxon>
        <taxon>Pseudomonadota</taxon>
        <taxon>Gammaproteobacteria</taxon>
        <taxon>Thiotrichales</taxon>
        <taxon>Piscirickettsiaceae</taxon>
        <taxon>Methylophaga</taxon>
    </lineage>
</organism>
<evidence type="ECO:0000313" key="1">
    <source>
        <dbReference type="EMBL" id="EMR14268.1"/>
    </source>
</evidence>
<dbReference type="AlphaFoldDB" id="M7NZM0"/>
<gene>
    <name evidence="1" type="ORF">MPL1_00632</name>
</gene>
<proteinExistence type="predicted"/>
<dbReference type="Proteomes" id="UP000012019">
    <property type="component" value="Unassembled WGS sequence"/>
</dbReference>
<reference evidence="1 2" key="1">
    <citation type="journal article" date="2013" name="Genome Announc.">
        <title>Draft Genome Sequence of Methylophaga lonarensis MPLT, a Haloalkaliphilic (Non-Methane-Utilizing) Methylotroph.</title>
        <authorList>
            <person name="Shetty S.A."/>
            <person name="Marathe N.P."/>
            <person name="Munot H."/>
            <person name="Antony C.P."/>
            <person name="Dhotre D.P."/>
            <person name="Murrell J.C."/>
            <person name="Shouche Y.S."/>
        </authorList>
    </citation>
    <scope>NUCLEOTIDE SEQUENCE [LARGE SCALE GENOMIC DNA]</scope>
    <source>
        <strain evidence="1 2">MPL</strain>
    </source>
</reference>
<sequence>MRKLLWIRSPAILLVGNPELHQRRLQAGIRTHVEVVHQTDAFPHSVQWLYASFINIYRCGGSVGIAPTSRLTMIYIIAPEEPGILGTNRFSVKLM</sequence>
<accession>M7NZM0</accession>
<protein>
    <submittedName>
        <fullName evidence="1">Uncharacterized protein</fullName>
    </submittedName>
</protein>
<dbReference type="EMBL" id="APHR01000003">
    <property type="protein sequence ID" value="EMR14268.1"/>
    <property type="molecule type" value="Genomic_DNA"/>
</dbReference>
<keyword evidence="2" id="KW-1185">Reference proteome</keyword>
<comment type="caution">
    <text evidence="1">The sequence shown here is derived from an EMBL/GenBank/DDBJ whole genome shotgun (WGS) entry which is preliminary data.</text>
</comment>
<evidence type="ECO:0000313" key="2">
    <source>
        <dbReference type="Proteomes" id="UP000012019"/>
    </source>
</evidence>